<name>A0A4Y7Q917_9AGAM</name>
<dbReference type="GO" id="GO:0005634">
    <property type="term" value="C:nucleus"/>
    <property type="evidence" value="ECO:0007669"/>
    <property type="project" value="TreeGrafter"/>
</dbReference>
<feature type="non-terminal residue" evidence="2">
    <location>
        <position position="1"/>
    </location>
</feature>
<feature type="domain" description="SET" evidence="1">
    <location>
        <begin position="9"/>
        <end position="48"/>
    </location>
</feature>
<dbReference type="PANTHER" id="PTHR12197:SF251">
    <property type="entry name" value="EG:BACR7C10.4 PROTEIN"/>
    <property type="match status" value="1"/>
</dbReference>
<dbReference type="AlphaFoldDB" id="A0A4Y7Q917"/>
<keyword evidence="3" id="KW-1185">Reference proteome</keyword>
<organism evidence="2 3">
    <name type="scientific">Rickenella mellea</name>
    <dbReference type="NCBI Taxonomy" id="50990"/>
    <lineage>
        <taxon>Eukaryota</taxon>
        <taxon>Fungi</taxon>
        <taxon>Dikarya</taxon>
        <taxon>Basidiomycota</taxon>
        <taxon>Agaricomycotina</taxon>
        <taxon>Agaricomycetes</taxon>
        <taxon>Hymenochaetales</taxon>
        <taxon>Rickenellaceae</taxon>
        <taxon>Rickenella</taxon>
    </lineage>
</organism>
<dbReference type="InterPro" id="IPR046341">
    <property type="entry name" value="SET_dom_sf"/>
</dbReference>
<dbReference type="Gene3D" id="2.170.270.10">
    <property type="entry name" value="SET domain"/>
    <property type="match status" value="1"/>
</dbReference>
<dbReference type="SUPFAM" id="SSF82199">
    <property type="entry name" value="SET domain"/>
    <property type="match status" value="1"/>
</dbReference>
<dbReference type="PANTHER" id="PTHR12197">
    <property type="entry name" value="HISTONE-LYSINE N-METHYLTRANSFERASE SMYD"/>
    <property type="match status" value="1"/>
</dbReference>
<gene>
    <name evidence="2" type="ORF">BD410DRAFT_705457</name>
</gene>
<sequence>YAGVFPSISRCNHSCGPNVDSSFDEDTMSMRLFALRPIAAGEQVMISYVGTFLPSESRQEQLEQKYQFTCEC</sequence>
<dbReference type="OrthoDB" id="265717at2759"/>
<dbReference type="CDD" id="cd20071">
    <property type="entry name" value="SET_SMYD"/>
    <property type="match status" value="1"/>
</dbReference>
<dbReference type="EMBL" id="ML170167">
    <property type="protein sequence ID" value="TDL24153.1"/>
    <property type="molecule type" value="Genomic_DNA"/>
</dbReference>
<evidence type="ECO:0000313" key="2">
    <source>
        <dbReference type="EMBL" id="TDL24153.1"/>
    </source>
</evidence>
<dbReference type="InterPro" id="IPR001214">
    <property type="entry name" value="SET_dom"/>
</dbReference>
<proteinExistence type="predicted"/>
<feature type="non-terminal residue" evidence="2">
    <location>
        <position position="72"/>
    </location>
</feature>
<dbReference type="VEuPathDB" id="FungiDB:BD410DRAFT_705457"/>
<protein>
    <submittedName>
        <fullName evidence="2">SET domain-containing protein</fullName>
    </submittedName>
</protein>
<dbReference type="Pfam" id="PF00856">
    <property type="entry name" value="SET"/>
    <property type="match status" value="1"/>
</dbReference>
<accession>A0A4Y7Q917</accession>
<evidence type="ECO:0000259" key="1">
    <source>
        <dbReference type="Pfam" id="PF00856"/>
    </source>
</evidence>
<reference evidence="2 3" key="1">
    <citation type="submission" date="2018-06" db="EMBL/GenBank/DDBJ databases">
        <title>A transcriptomic atlas of mushroom development highlights an independent origin of complex multicellularity.</title>
        <authorList>
            <consortium name="DOE Joint Genome Institute"/>
            <person name="Krizsan K."/>
            <person name="Almasi E."/>
            <person name="Merenyi Z."/>
            <person name="Sahu N."/>
            <person name="Viragh M."/>
            <person name="Koszo T."/>
            <person name="Mondo S."/>
            <person name="Kiss B."/>
            <person name="Balint B."/>
            <person name="Kues U."/>
            <person name="Barry K."/>
            <person name="Hegedus J.C."/>
            <person name="Henrissat B."/>
            <person name="Johnson J."/>
            <person name="Lipzen A."/>
            <person name="Ohm R."/>
            <person name="Nagy I."/>
            <person name="Pangilinan J."/>
            <person name="Yan J."/>
            <person name="Xiong Y."/>
            <person name="Grigoriev I.V."/>
            <person name="Hibbett D.S."/>
            <person name="Nagy L.G."/>
        </authorList>
    </citation>
    <scope>NUCLEOTIDE SEQUENCE [LARGE SCALE GENOMIC DNA]</scope>
    <source>
        <strain evidence="2 3">SZMC22713</strain>
    </source>
</reference>
<dbReference type="Proteomes" id="UP000294933">
    <property type="component" value="Unassembled WGS sequence"/>
</dbReference>
<dbReference type="InterPro" id="IPR050869">
    <property type="entry name" value="H3K4_H4K5_MeTrfase"/>
</dbReference>
<dbReference type="STRING" id="50990.A0A4Y7Q917"/>
<evidence type="ECO:0000313" key="3">
    <source>
        <dbReference type="Proteomes" id="UP000294933"/>
    </source>
</evidence>